<dbReference type="PANTHER" id="PTHR43581:SF2">
    <property type="entry name" value="EXCINUCLEASE ATPASE SUBUNIT"/>
    <property type="match status" value="1"/>
</dbReference>
<dbReference type="RefSeq" id="WP_135165265.1">
    <property type="nucleotide sequence ID" value="NZ_SPQS01000012.1"/>
</dbReference>
<dbReference type="SUPFAM" id="SSF52540">
    <property type="entry name" value="P-loop containing nucleoside triphosphate hydrolases"/>
    <property type="match status" value="1"/>
</dbReference>
<dbReference type="InterPro" id="IPR003959">
    <property type="entry name" value="ATPase_AAA_core"/>
</dbReference>
<name>A0A4Y9P0H1_9BRAD</name>
<sequence>MFTSVKFRNFKSLRDYTVHLKRTNILVGPNNAGKSSILDAFRVLGAAQTFAMRRNPTPLTIGRDTISGYEIPQSQLPISLENIHTDYHSEHETSVTFQIENGNKLQLLFFENSRCVLVADNLGRQIQNTSSYKRNYPLTISIFPTLGPLEEEESPVDPDYLRRWQSTRRSNRLFRNIWYQNRSNFDQFKSLVEETWPGMTISPPERHGFNPARLTMFCVENRVTREVCWAGFGFQVWLQLLTHLQAARDATTMIVDEPEIYLHPDLQRRLFLLLKSMNKQLVMATHSSEIVNEAEHDEILLINRTRRTAKRVGDIDGLQEALFTIGSGQNIHLARLSRGRKILFFEGEDIKLMKKFAARFGYRNFENETSITVVPLGGFSHKQKIADAAWTFEKVLRAEISIAALLDRDYRCAEEVEEIARSVPASIPAFFILERKEIENYLIEPHAIASAINERLAGQSNRTRPDLTAEETTQILDQIANGMKSMVLSQLAGNRTRFFEGRTRRDPSTVFNEAIEYLDAKWTSTSSKLTVVPGKQLLSSLNTHLQEAMGVSITPTQIIRSLSLPNDCDLRRILAALDEFAATHQS</sequence>
<comment type="caution">
    <text evidence="2">The sequence shown here is derived from an EMBL/GenBank/DDBJ whole genome shotgun (WGS) entry which is preliminary data.</text>
</comment>
<dbReference type="Gene3D" id="3.40.50.300">
    <property type="entry name" value="P-loop containing nucleotide triphosphate hydrolases"/>
    <property type="match status" value="2"/>
</dbReference>
<evidence type="ECO:0000259" key="1">
    <source>
        <dbReference type="Pfam" id="PF13304"/>
    </source>
</evidence>
<proteinExistence type="predicted"/>
<protein>
    <recommendedName>
        <fullName evidence="1">ATPase AAA-type core domain-containing protein</fullName>
    </recommendedName>
</protein>
<dbReference type="Proteomes" id="UP000297700">
    <property type="component" value="Unassembled WGS sequence"/>
</dbReference>
<accession>A0A4Y9P0H1</accession>
<feature type="domain" description="ATPase AAA-type core" evidence="1">
    <location>
        <begin position="24"/>
        <end position="292"/>
    </location>
</feature>
<evidence type="ECO:0000313" key="3">
    <source>
        <dbReference type="Proteomes" id="UP000297700"/>
    </source>
</evidence>
<organism evidence="2 3">
    <name type="scientific">Bradyrhizobium frederickii</name>
    <dbReference type="NCBI Taxonomy" id="2560054"/>
    <lineage>
        <taxon>Bacteria</taxon>
        <taxon>Pseudomonadati</taxon>
        <taxon>Pseudomonadota</taxon>
        <taxon>Alphaproteobacteria</taxon>
        <taxon>Hyphomicrobiales</taxon>
        <taxon>Nitrobacteraceae</taxon>
        <taxon>Bradyrhizobium</taxon>
    </lineage>
</organism>
<dbReference type="InterPro" id="IPR027417">
    <property type="entry name" value="P-loop_NTPase"/>
</dbReference>
<reference evidence="2 3" key="1">
    <citation type="submission" date="2019-03" db="EMBL/GenBank/DDBJ databases">
        <title>Bradyrhizobium strains diversity.</title>
        <authorList>
            <person name="Urquiaga M.C.O."/>
            <person name="Hungria M."/>
            <person name="Delamuta J.R.M."/>
            <person name="Klepa M.S."/>
        </authorList>
    </citation>
    <scope>NUCLEOTIDE SEQUENCE [LARGE SCALE GENOMIC DNA]</scope>
    <source>
        <strain evidence="2 3">CNPSo 3426</strain>
    </source>
</reference>
<gene>
    <name evidence="2" type="ORF">E4K64_21200</name>
</gene>
<dbReference type="EMBL" id="SPQS01000012">
    <property type="protein sequence ID" value="TFV73062.1"/>
    <property type="molecule type" value="Genomic_DNA"/>
</dbReference>
<dbReference type="GO" id="GO:0016887">
    <property type="term" value="F:ATP hydrolysis activity"/>
    <property type="evidence" value="ECO:0007669"/>
    <property type="project" value="InterPro"/>
</dbReference>
<dbReference type="Pfam" id="PF13304">
    <property type="entry name" value="AAA_21"/>
    <property type="match status" value="1"/>
</dbReference>
<dbReference type="InterPro" id="IPR051396">
    <property type="entry name" value="Bact_Antivir_Def_Nuclease"/>
</dbReference>
<dbReference type="AlphaFoldDB" id="A0A4Y9P0H1"/>
<dbReference type="GO" id="GO:0005524">
    <property type="term" value="F:ATP binding"/>
    <property type="evidence" value="ECO:0007669"/>
    <property type="project" value="InterPro"/>
</dbReference>
<evidence type="ECO:0000313" key="2">
    <source>
        <dbReference type="EMBL" id="TFV73062.1"/>
    </source>
</evidence>
<dbReference type="PANTHER" id="PTHR43581">
    <property type="entry name" value="ATP/GTP PHOSPHATASE"/>
    <property type="match status" value="1"/>
</dbReference>